<evidence type="ECO:0000256" key="4">
    <source>
        <dbReference type="SAM" id="MobiDB-lite"/>
    </source>
</evidence>
<sequence>MIKFDDFAKVDIRAGKVLICEKVEKSNKLLRMVVDFGELGEKQILTGLGEFIQPEEISGITALFVVNLEPRKLMGFESEGMIMGTDDETPKIVQAPQGTLPGTRVI</sequence>
<dbReference type="InterPro" id="IPR012340">
    <property type="entry name" value="NA-bd_OB-fold"/>
</dbReference>
<evidence type="ECO:0000256" key="1">
    <source>
        <dbReference type="ARBA" id="ARBA00022555"/>
    </source>
</evidence>
<accession>A0A3A4ZCH1</accession>
<keyword evidence="6" id="KW-0436">Ligase</keyword>
<feature type="region of interest" description="Disordered" evidence="4">
    <location>
        <begin position="87"/>
        <end position="106"/>
    </location>
</feature>
<keyword evidence="2 3" id="KW-0694">RNA-binding</keyword>
<dbReference type="Gene3D" id="2.40.50.140">
    <property type="entry name" value="Nucleic acid-binding proteins"/>
    <property type="match status" value="1"/>
</dbReference>
<evidence type="ECO:0000313" key="6">
    <source>
        <dbReference type="EMBL" id="RJR26953.1"/>
    </source>
</evidence>
<name>A0A3A4ZCH1_UNCKA</name>
<evidence type="ECO:0000256" key="3">
    <source>
        <dbReference type="PROSITE-ProRule" id="PRU00209"/>
    </source>
</evidence>
<keyword evidence="1 3" id="KW-0820">tRNA-binding</keyword>
<gene>
    <name evidence="6" type="ORF">C4561_04220</name>
</gene>
<dbReference type="InterPro" id="IPR002547">
    <property type="entry name" value="tRNA-bd_dom"/>
</dbReference>
<evidence type="ECO:0000256" key="2">
    <source>
        <dbReference type="ARBA" id="ARBA00022884"/>
    </source>
</evidence>
<proteinExistence type="predicted"/>
<dbReference type="SUPFAM" id="SSF50249">
    <property type="entry name" value="Nucleic acid-binding proteins"/>
    <property type="match status" value="1"/>
</dbReference>
<evidence type="ECO:0000313" key="7">
    <source>
        <dbReference type="Proteomes" id="UP000265540"/>
    </source>
</evidence>
<dbReference type="Pfam" id="PF01588">
    <property type="entry name" value="tRNA_bind"/>
    <property type="match status" value="1"/>
</dbReference>
<dbReference type="PROSITE" id="PS50886">
    <property type="entry name" value="TRBD"/>
    <property type="match status" value="1"/>
</dbReference>
<dbReference type="GO" id="GO:0000049">
    <property type="term" value="F:tRNA binding"/>
    <property type="evidence" value="ECO:0007669"/>
    <property type="project" value="UniProtKB-UniRule"/>
</dbReference>
<evidence type="ECO:0000259" key="5">
    <source>
        <dbReference type="PROSITE" id="PS50886"/>
    </source>
</evidence>
<dbReference type="InterPro" id="IPR051270">
    <property type="entry name" value="Tyrosine-tRNA_ligase_regulator"/>
</dbReference>
<dbReference type="GO" id="GO:0016874">
    <property type="term" value="F:ligase activity"/>
    <property type="evidence" value="ECO:0007669"/>
    <property type="project" value="UniProtKB-KW"/>
</dbReference>
<dbReference type="EMBL" id="QZJF01000017">
    <property type="protein sequence ID" value="RJR26953.1"/>
    <property type="molecule type" value="Genomic_DNA"/>
</dbReference>
<dbReference type="AlphaFoldDB" id="A0A3A4ZCH1"/>
<dbReference type="PANTHER" id="PTHR11586">
    <property type="entry name" value="TRNA-AMINOACYLATION COFACTOR ARC1 FAMILY MEMBER"/>
    <property type="match status" value="1"/>
</dbReference>
<organism evidence="6 7">
    <name type="scientific">candidate division WWE3 bacterium</name>
    <dbReference type="NCBI Taxonomy" id="2053526"/>
    <lineage>
        <taxon>Bacteria</taxon>
        <taxon>Katanobacteria</taxon>
    </lineage>
</organism>
<dbReference type="Proteomes" id="UP000265540">
    <property type="component" value="Unassembled WGS sequence"/>
</dbReference>
<feature type="domain" description="TRNA-binding" evidence="5">
    <location>
        <begin position="6"/>
        <end position="106"/>
    </location>
</feature>
<reference evidence="6 7" key="1">
    <citation type="journal article" date="2017" name="ISME J.">
        <title>Energy and carbon metabolisms in a deep terrestrial subsurface fluid microbial community.</title>
        <authorList>
            <person name="Momper L."/>
            <person name="Jungbluth S.P."/>
            <person name="Lee M.D."/>
            <person name="Amend J.P."/>
        </authorList>
    </citation>
    <scope>NUCLEOTIDE SEQUENCE [LARGE SCALE GENOMIC DNA]</scope>
    <source>
        <strain evidence="6">SURF_46</strain>
    </source>
</reference>
<comment type="caution">
    <text evidence="6">The sequence shown here is derived from an EMBL/GenBank/DDBJ whole genome shotgun (WGS) entry which is preliminary data.</text>
</comment>
<protein>
    <submittedName>
        <fullName evidence="6">Methionine--tRNA ligase</fullName>
    </submittedName>
</protein>
<dbReference type="PANTHER" id="PTHR11586:SF37">
    <property type="entry name" value="TRNA-BINDING DOMAIN-CONTAINING PROTEIN"/>
    <property type="match status" value="1"/>
</dbReference>